<comment type="subunit">
    <text evidence="9">Heterotetramer of 2 alpha/BCKDHA and 2 beta chains/BCKDHB that forms the branched-chain alpha-keto acid decarboxylase (E1) component of the BCKD complex. The branched-chain alpha-ketoacid dehydrogenase is a large complex composed of three major building blocks E1, E2 and E3. It is organized around E2, a 24-meric cubic core composed of DBT, to which are associated 6 to 12 copies of E1, and approximately 6 copies of the dehydrogenase E3, a DLD dimer.</text>
</comment>
<evidence type="ECO:0000256" key="7">
    <source>
        <dbReference type="ARBA" id="ARBA00051764"/>
    </source>
</evidence>
<dbReference type="PANTHER" id="PTHR42980:SF1">
    <property type="entry name" value="2-OXOISOVALERATE DEHYDROGENASE SUBUNIT BETA, MITOCHONDRIAL"/>
    <property type="match status" value="1"/>
</dbReference>
<reference evidence="13" key="1">
    <citation type="submission" date="2023-03" db="EMBL/GenBank/DDBJ databases">
        <authorList>
            <person name="Steffen K."/>
            <person name="Cardenas P."/>
        </authorList>
    </citation>
    <scope>NUCLEOTIDE SEQUENCE</scope>
</reference>
<keyword evidence="5" id="KW-0560">Oxidoreductase</keyword>
<dbReference type="SUPFAM" id="SSF52518">
    <property type="entry name" value="Thiamin diphosphate-binding fold (THDP-binding)"/>
    <property type="match status" value="1"/>
</dbReference>
<evidence type="ECO:0000256" key="11">
    <source>
        <dbReference type="ARBA" id="ARBA00082400"/>
    </source>
</evidence>
<dbReference type="GO" id="GO:0005759">
    <property type="term" value="C:mitochondrial matrix"/>
    <property type="evidence" value="ECO:0007669"/>
    <property type="project" value="UniProtKB-SubCell"/>
</dbReference>
<evidence type="ECO:0000256" key="6">
    <source>
        <dbReference type="ARBA" id="ARBA00023128"/>
    </source>
</evidence>
<keyword evidence="4" id="KW-0809">Transit peptide</keyword>
<dbReference type="InterPro" id="IPR029061">
    <property type="entry name" value="THDP-binding"/>
</dbReference>
<comment type="subcellular location">
    <subcellularLocation>
        <location evidence="2">Mitochondrion matrix</location>
    </subcellularLocation>
</comment>
<dbReference type="SUPFAM" id="SSF52922">
    <property type="entry name" value="TK C-terminal domain-like"/>
    <property type="match status" value="1"/>
</dbReference>
<dbReference type="SMART" id="SM00861">
    <property type="entry name" value="Transket_pyr"/>
    <property type="match status" value="1"/>
</dbReference>
<dbReference type="Proteomes" id="UP001174909">
    <property type="component" value="Unassembled WGS sequence"/>
</dbReference>
<protein>
    <recommendedName>
        <fullName evidence="10">2-oxoisovalerate dehydrogenase subunit beta, mitochondrial</fullName>
        <ecNumber evidence="3">1.2.4.4</ecNumber>
    </recommendedName>
    <alternativeName>
        <fullName evidence="11">Branched-chain alpha-keto acid dehydrogenase E1 component beta chain</fullName>
    </alternativeName>
</protein>
<dbReference type="FunFam" id="3.40.50.920:FF:000004">
    <property type="entry name" value="2-oxoisovalerate dehydrogenase subunit beta 1, mitochondrial"/>
    <property type="match status" value="1"/>
</dbReference>
<evidence type="ECO:0000256" key="2">
    <source>
        <dbReference type="ARBA" id="ARBA00004305"/>
    </source>
</evidence>
<evidence type="ECO:0000313" key="14">
    <source>
        <dbReference type="Proteomes" id="UP001174909"/>
    </source>
</evidence>
<dbReference type="InterPro" id="IPR009014">
    <property type="entry name" value="Transketo_C/PFOR_II"/>
</dbReference>
<evidence type="ECO:0000313" key="13">
    <source>
        <dbReference type="EMBL" id="CAI8038990.1"/>
    </source>
</evidence>
<dbReference type="FunFam" id="3.40.50.970:FF:000001">
    <property type="entry name" value="Pyruvate dehydrogenase E1 beta subunit"/>
    <property type="match status" value="1"/>
</dbReference>
<dbReference type="PANTHER" id="PTHR42980">
    <property type="entry name" value="2-OXOISOVALERATE DEHYDROGENASE SUBUNIT BETA-RELATED"/>
    <property type="match status" value="1"/>
</dbReference>
<accession>A0AA35SZG6</accession>
<name>A0AA35SZG6_GEOBA</name>
<evidence type="ECO:0000259" key="12">
    <source>
        <dbReference type="SMART" id="SM00861"/>
    </source>
</evidence>
<comment type="cofactor">
    <cofactor evidence="1">
        <name>thiamine diphosphate</name>
        <dbReference type="ChEBI" id="CHEBI:58937"/>
    </cofactor>
</comment>
<keyword evidence="14" id="KW-1185">Reference proteome</keyword>
<organism evidence="13 14">
    <name type="scientific">Geodia barretti</name>
    <name type="common">Barrett's horny sponge</name>
    <dbReference type="NCBI Taxonomy" id="519541"/>
    <lineage>
        <taxon>Eukaryota</taxon>
        <taxon>Metazoa</taxon>
        <taxon>Porifera</taxon>
        <taxon>Demospongiae</taxon>
        <taxon>Heteroscleromorpha</taxon>
        <taxon>Tetractinellida</taxon>
        <taxon>Astrophorina</taxon>
        <taxon>Geodiidae</taxon>
        <taxon>Geodia</taxon>
    </lineage>
</organism>
<evidence type="ECO:0000256" key="10">
    <source>
        <dbReference type="ARBA" id="ARBA00071568"/>
    </source>
</evidence>
<evidence type="ECO:0000256" key="3">
    <source>
        <dbReference type="ARBA" id="ARBA00012277"/>
    </source>
</evidence>
<evidence type="ECO:0000256" key="4">
    <source>
        <dbReference type="ARBA" id="ARBA00022946"/>
    </source>
</evidence>
<dbReference type="EC" id="1.2.4.4" evidence="3"/>
<comment type="catalytic activity">
    <reaction evidence="7">
        <text>N(6)-[(R)-lipoyl]-L-lysyl-[protein] + 3-methyl-2-oxobutanoate + H(+) = N(6)-[(R)-S(8)-2-methylpropanoyldihydrolipoyl]-L-lysyl-[protein] + CO2</text>
        <dbReference type="Rhea" id="RHEA:13457"/>
        <dbReference type="Rhea" id="RHEA-COMP:10474"/>
        <dbReference type="Rhea" id="RHEA-COMP:10497"/>
        <dbReference type="ChEBI" id="CHEBI:11851"/>
        <dbReference type="ChEBI" id="CHEBI:15378"/>
        <dbReference type="ChEBI" id="CHEBI:16526"/>
        <dbReference type="ChEBI" id="CHEBI:83099"/>
        <dbReference type="ChEBI" id="CHEBI:83142"/>
        <dbReference type="EC" id="1.2.4.4"/>
    </reaction>
    <physiologicalReaction direction="left-to-right" evidence="7">
        <dbReference type="Rhea" id="RHEA:13458"/>
    </physiologicalReaction>
</comment>
<dbReference type="Gene3D" id="3.40.50.920">
    <property type="match status" value="1"/>
</dbReference>
<dbReference type="Pfam" id="PF02780">
    <property type="entry name" value="Transketolase_C"/>
    <property type="match status" value="1"/>
</dbReference>
<feature type="domain" description="Transketolase-like pyrimidine-binding" evidence="12">
    <location>
        <begin position="1"/>
        <end position="160"/>
    </location>
</feature>
<gene>
    <name evidence="13" type="ORF">GBAR_LOCUS21702</name>
</gene>
<evidence type="ECO:0000256" key="1">
    <source>
        <dbReference type="ARBA" id="ARBA00001964"/>
    </source>
</evidence>
<evidence type="ECO:0000256" key="9">
    <source>
        <dbReference type="ARBA" id="ARBA00063295"/>
    </source>
</evidence>
<dbReference type="Pfam" id="PF02779">
    <property type="entry name" value="Transket_pyr"/>
    <property type="match status" value="1"/>
</dbReference>
<dbReference type="EMBL" id="CASHTH010003022">
    <property type="protein sequence ID" value="CAI8038990.1"/>
    <property type="molecule type" value="Genomic_DNA"/>
</dbReference>
<dbReference type="AlphaFoldDB" id="A0AA35SZG6"/>
<evidence type="ECO:0000256" key="8">
    <source>
        <dbReference type="ARBA" id="ARBA00057409"/>
    </source>
</evidence>
<dbReference type="GO" id="GO:0007584">
    <property type="term" value="P:response to nutrient"/>
    <property type="evidence" value="ECO:0007669"/>
    <property type="project" value="TreeGrafter"/>
</dbReference>
<dbReference type="Gene3D" id="3.40.50.970">
    <property type="match status" value="1"/>
</dbReference>
<dbReference type="InterPro" id="IPR005475">
    <property type="entry name" value="Transketolase-like_Pyr-bd"/>
</dbReference>
<comment type="function">
    <text evidence="8">Together with BCKDHA forms the heterotetrameric E1 subunit of the mitochondrial branched-chain alpha-ketoacid dehydrogenase (BCKD) complex. The BCKD complex catalyzes the multi-step oxidative decarboxylation of alpha-ketoacids derived from the branched-chain amino-acids valine, leucine and isoleucine producing CO2 and acyl-CoA which is subsequently utilized to produce energy. The E1 subunit catalyzes the first step with the decarboxylation of the alpha-ketoacid forming an enzyme-product intermediate. A reductive acylation mediated by the lipoylamide cofactor of E2 extracts the acyl group from the E1 active site for the next step of the reaction.</text>
</comment>
<sequence>MYVPHTFIECKYGPELVVTCTFRSSPVAGSNRVFNTPLSEQGIVGFGIGLATQGSTAIAEIQFADYIHPAFDQVVNEAAKYRYRSASHYHCGPLTVRAPYGAVGHGGHYHSQSVEGFYAHVPGIKVVIPRGPSQAKGLLLASIRDQNPVFFFEPKWLYQAAGERHTQLASLCTCMQYRDIAAGSDVTVLGYGSQIQILRQACEMAQSELGVSCELIDLRTILPWDEDTVIQSVCKTGRLVVSHEAPLTAGFGAELAATVQAECFNHLEAPIQRVCGWDTPFPLIFEPFYIPNKVRCFDAIRTVVDY</sequence>
<dbReference type="GO" id="GO:0003863">
    <property type="term" value="F:branched-chain 2-oxo acid dehydrogenase activity"/>
    <property type="evidence" value="ECO:0007669"/>
    <property type="project" value="UniProtKB-EC"/>
</dbReference>
<dbReference type="InterPro" id="IPR033248">
    <property type="entry name" value="Transketolase_C"/>
</dbReference>
<evidence type="ECO:0000256" key="5">
    <source>
        <dbReference type="ARBA" id="ARBA00023002"/>
    </source>
</evidence>
<comment type="caution">
    <text evidence="13">The sequence shown here is derived from an EMBL/GenBank/DDBJ whole genome shotgun (WGS) entry which is preliminary data.</text>
</comment>
<proteinExistence type="predicted"/>
<keyword evidence="6" id="KW-0496">Mitochondrion</keyword>
<dbReference type="GO" id="GO:0009083">
    <property type="term" value="P:branched-chain amino acid catabolic process"/>
    <property type="evidence" value="ECO:0007669"/>
    <property type="project" value="TreeGrafter"/>
</dbReference>